<protein>
    <recommendedName>
        <fullName evidence="4">Peptidase S9 prolyl oligopeptidase catalytic domain-containing protein</fullName>
    </recommendedName>
</protein>
<reference evidence="3" key="1">
    <citation type="journal article" date="2019" name="Int. J. Syst. Evol. Microbiol.">
        <title>The Global Catalogue of Microorganisms (GCM) 10K type strain sequencing project: providing services to taxonomists for standard genome sequencing and annotation.</title>
        <authorList>
            <consortium name="The Broad Institute Genomics Platform"/>
            <consortium name="The Broad Institute Genome Sequencing Center for Infectious Disease"/>
            <person name="Wu L."/>
            <person name="Ma J."/>
        </authorList>
    </citation>
    <scope>NUCLEOTIDE SEQUENCE [LARGE SCALE GENOMIC DNA]</scope>
    <source>
        <strain evidence="3">KCTC 33842</strain>
    </source>
</reference>
<evidence type="ECO:0008006" key="4">
    <source>
        <dbReference type="Google" id="ProtNLM"/>
    </source>
</evidence>
<dbReference type="InterPro" id="IPR029058">
    <property type="entry name" value="AB_hydrolase_fold"/>
</dbReference>
<feature type="chain" id="PRO_5047345019" description="Peptidase S9 prolyl oligopeptidase catalytic domain-containing protein" evidence="1">
    <location>
        <begin position="28"/>
        <end position="423"/>
    </location>
</feature>
<dbReference type="Gene3D" id="3.40.50.1820">
    <property type="entry name" value="alpha/beta hydrolase"/>
    <property type="match status" value="1"/>
</dbReference>
<evidence type="ECO:0000313" key="2">
    <source>
        <dbReference type="EMBL" id="MFD2608463.1"/>
    </source>
</evidence>
<dbReference type="SUPFAM" id="SSF53474">
    <property type="entry name" value="alpha/beta-Hydrolases"/>
    <property type="match status" value="1"/>
</dbReference>
<proteinExistence type="predicted"/>
<gene>
    <name evidence="2" type="ORF">ACFSR9_03290</name>
</gene>
<feature type="signal peptide" evidence="1">
    <location>
        <begin position="1"/>
        <end position="27"/>
    </location>
</feature>
<keyword evidence="3" id="KW-1185">Reference proteome</keyword>
<evidence type="ECO:0000313" key="3">
    <source>
        <dbReference type="Proteomes" id="UP001597475"/>
    </source>
</evidence>
<organism evidence="2 3">
    <name type="scientific">Deinococcus taklimakanensis</name>
    <dbReference type="NCBI Taxonomy" id="536443"/>
    <lineage>
        <taxon>Bacteria</taxon>
        <taxon>Thermotogati</taxon>
        <taxon>Deinococcota</taxon>
        <taxon>Deinococci</taxon>
        <taxon>Deinococcales</taxon>
        <taxon>Deinococcaceae</taxon>
        <taxon>Deinococcus</taxon>
    </lineage>
</organism>
<evidence type="ECO:0000256" key="1">
    <source>
        <dbReference type="SAM" id="SignalP"/>
    </source>
</evidence>
<keyword evidence="1" id="KW-0732">Signal</keyword>
<dbReference type="PROSITE" id="PS51257">
    <property type="entry name" value="PROKAR_LIPOPROTEIN"/>
    <property type="match status" value="1"/>
</dbReference>
<dbReference type="EMBL" id="JBHUMK010000012">
    <property type="protein sequence ID" value="MFD2608463.1"/>
    <property type="molecule type" value="Genomic_DNA"/>
</dbReference>
<accession>A0ABW5P0T3</accession>
<comment type="caution">
    <text evidence="2">The sequence shown here is derived from an EMBL/GenBank/DDBJ whole genome shotgun (WGS) entry which is preliminary data.</text>
</comment>
<dbReference type="RefSeq" id="WP_386843004.1">
    <property type="nucleotide sequence ID" value="NZ_JBHUMK010000012.1"/>
</dbReference>
<sequence>MKQFTAALFLSALLAACTAAPPTPQQAWERAAAESGVTGLSVTARGDGGLNVTGRLNGNAFALRVPNNWNRSSVLFAHGYVTPRAGATEPTPDPARDESLGLLSAAYSQGYLAANTAYAKIGYAVKEGMEANKALRDFLVKAGSTRNYVTGASMGGNITVGLIERYPADFAGALAVCGVTPGWASEMRYLIDFRVVYDALTRGTPYALPGNGDALTPSAAYTQDAVNRSVGGLFGAASQGDRTALAIIGQVARVTGAAADPISFITPLAVTVDGLTDLLNTMKGIGYSNVGKVYTGSLNDAALNAGAQRITATPESAAYLNANYTATGKFDAKLLTVHNLSDPLVPSLLVPEFAGVVKAAGNSARLVQQFVDAKPVNLADLKNSGPAHCYFTPEQMATAWNELRGWVEQGVRPLDGVNITNAR</sequence>
<dbReference type="Proteomes" id="UP001597475">
    <property type="component" value="Unassembled WGS sequence"/>
</dbReference>
<name>A0ABW5P0T3_9DEIO</name>